<feature type="transmembrane region" description="Helical" evidence="1">
    <location>
        <begin position="21"/>
        <end position="44"/>
    </location>
</feature>
<evidence type="ECO:0000256" key="1">
    <source>
        <dbReference type="SAM" id="Phobius"/>
    </source>
</evidence>
<proteinExistence type="predicted"/>
<protein>
    <submittedName>
        <fullName evidence="2">Uncharacterized protein</fullName>
    </submittedName>
</protein>
<keyword evidence="1" id="KW-0472">Membrane</keyword>
<organism evidence="2 3">
    <name type="scientific">Enterobacter phage vB_EclM_CIP9</name>
    <dbReference type="NCBI Taxonomy" id="2696340"/>
    <lineage>
        <taxon>Viruses</taxon>
        <taxon>Duplodnaviria</taxon>
        <taxon>Heunggongvirae</taxon>
        <taxon>Uroviricota</taxon>
        <taxon>Caudoviricetes</taxon>
        <taxon>Pantevenvirales</taxon>
        <taxon>Straboviridae</taxon>
        <taxon>Tevenvirinae</taxon>
        <taxon>Kanagawavirus</taxon>
        <taxon>Kanagawavirus cipnine</taxon>
    </lineage>
</organism>
<dbReference type="PROSITE" id="PS51257">
    <property type="entry name" value="PROKAR_LIPOPROTEIN"/>
    <property type="match status" value="1"/>
</dbReference>
<name>A0A6B9Y1J3_9CAUD</name>
<dbReference type="Proteomes" id="UP000465071">
    <property type="component" value="Segment"/>
</dbReference>
<keyword evidence="3" id="KW-1185">Reference proteome</keyword>
<evidence type="ECO:0000313" key="3">
    <source>
        <dbReference type="Proteomes" id="UP000465071"/>
    </source>
</evidence>
<dbReference type="EMBL" id="MN882610">
    <property type="protein sequence ID" value="QHS01774.1"/>
    <property type="molecule type" value="Genomic_DNA"/>
</dbReference>
<evidence type="ECO:0000313" key="2">
    <source>
        <dbReference type="EMBL" id="QHS01774.1"/>
    </source>
</evidence>
<accession>A0A6B9Y1J3</accession>
<feature type="transmembrane region" description="Helical" evidence="1">
    <location>
        <begin position="56"/>
        <end position="74"/>
    </location>
</feature>
<sequence>MIIKQLYLWRENSDWTWKTEKFFAIILISFACSGIMAAFTYWGLSIFGPWFQGSMQVWFFTWITAFAQQIYFWTRYSRYVHLVRTNRMNTRTGEIATNGFIKKWWNTRKYAKENLQNAKNREREIALGFAGEIKKVTGGHKLV</sequence>
<reference evidence="3" key="1">
    <citation type="submission" date="2019-12" db="EMBL/GenBank/DDBJ databases">
        <authorList>
            <person name="Wang K."/>
            <person name="Tamayo M.G."/>
            <person name="Penner T.V."/>
            <person name="Cook B.W.M."/>
            <person name="Court D.A."/>
            <person name="Theriault S.S."/>
        </authorList>
    </citation>
    <scope>NUCLEOTIDE SEQUENCE [LARGE SCALE GENOMIC DNA]</scope>
</reference>
<keyword evidence="1" id="KW-0812">Transmembrane</keyword>
<gene>
    <name evidence="2" type="ORF">CPT_CIP9_238</name>
</gene>
<keyword evidence="1" id="KW-1133">Transmembrane helix</keyword>